<gene>
    <name evidence="10" type="primary">thiE</name>
    <name evidence="14" type="ORF">B841_06695</name>
</gene>
<evidence type="ECO:0000313" key="14">
    <source>
        <dbReference type="EMBL" id="AGS34812.1"/>
    </source>
</evidence>
<dbReference type="KEGG" id="cmd:B841_06695"/>
<evidence type="ECO:0000313" key="15">
    <source>
        <dbReference type="Proteomes" id="UP000015388"/>
    </source>
</evidence>
<comment type="cofactor">
    <cofactor evidence="10">
        <name>Mg(2+)</name>
        <dbReference type="ChEBI" id="CHEBI:18420"/>
    </cofactor>
    <text evidence="10">Binds 1 Mg(2+) ion per subunit.</text>
</comment>
<dbReference type="GO" id="GO:0009228">
    <property type="term" value="P:thiamine biosynthetic process"/>
    <property type="evidence" value="ECO:0007669"/>
    <property type="project" value="UniProtKB-KW"/>
</dbReference>
<dbReference type="InterPro" id="IPR034291">
    <property type="entry name" value="TMP_synthase"/>
</dbReference>
<keyword evidence="15" id="KW-1185">Reference proteome</keyword>
<feature type="binding site" evidence="10">
    <location>
        <position position="67"/>
    </location>
    <ligand>
        <name>4-amino-2-methyl-5-(diphosphooxymethyl)pyrimidine</name>
        <dbReference type="ChEBI" id="CHEBI:57841"/>
    </ligand>
</feature>
<feature type="binding site" evidence="10">
    <location>
        <begin position="184"/>
        <end position="185"/>
    </location>
    <ligand>
        <name>2-[(2R,5Z)-2-carboxy-4-methylthiazol-5(2H)-ylidene]ethyl phosphate</name>
        <dbReference type="ChEBI" id="CHEBI:62899"/>
    </ligand>
</feature>
<feature type="binding site" evidence="10">
    <location>
        <position position="166"/>
    </location>
    <ligand>
        <name>2-[(2R,5Z)-2-carboxy-4-methylthiazol-5(2H)-ylidene]ethyl phosphate</name>
        <dbReference type="ChEBI" id="CHEBI:62899"/>
    </ligand>
</feature>
<feature type="binding site" evidence="10">
    <location>
        <position position="86"/>
    </location>
    <ligand>
        <name>Mg(2+)</name>
        <dbReference type="ChEBI" id="CHEBI:18420"/>
    </ligand>
</feature>
<dbReference type="PATRIC" id="fig|1224163.3.peg.1346"/>
<comment type="similarity">
    <text evidence="10 11">Belongs to the thiamine-phosphate synthase family.</text>
</comment>
<dbReference type="PANTHER" id="PTHR20857:SF23">
    <property type="entry name" value="THIAMINE BIOSYNTHETIC BIFUNCTIONAL ENZYME"/>
    <property type="match status" value="1"/>
</dbReference>
<dbReference type="Pfam" id="PF02581">
    <property type="entry name" value="TMP-TENI"/>
    <property type="match status" value="1"/>
</dbReference>
<dbReference type="HAMAP" id="MF_00097">
    <property type="entry name" value="TMP_synthase"/>
    <property type="match status" value="1"/>
</dbReference>
<feature type="binding site" evidence="10">
    <location>
        <position position="137"/>
    </location>
    <ligand>
        <name>4-amino-2-methyl-5-(diphosphooxymethyl)pyrimidine</name>
        <dbReference type="ChEBI" id="CHEBI:57841"/>
    </ligand>
</feature>
<evidence type="ECO:0000256" key="10">
    <source>
        <dbReference type="HAMAP-Rule" id="MF_00097"/>
    </source>
</evidence>
<dbReference type="InterPro" id="IPR013785">
    <property type="entry name" value="Aldolase_TIM"/>
</dbReference>
<dbReference type="OrthoDB" id="3243336at2"/>
<dbReference type="SUPFAM" id="SSF51391">
    <property type="entry name" value="Thiamin phosphate synthase"/>
    <property type="match status" value="1"/>
</dbReference>
<evidence type="ECO:0000256" key="4">
    <source>
        <dbReference type="ARBA" id="ARBA00022723"/>
    </source>
</evidence>
<evidence type="ECO:0000256" key="9">
    <source>
        <dbReference type="ARBA" id="ARBA00047883"/>
    </source>
</evidence>
<feature type="binding site" evidence="10">
    <location>
        <position position="68"/>
    </location>
    <ligand>
        <name>Mg(2+)</name>
        <dbReference type="ChEBI" id="CHEBI:18420"/>
    </ligand>
</feature>
<comment type="catalytic activity">
    <reaction evidence="9 10 11">
        <text>2-[(2R,5Z)-2-carboxy-4-methylthiazol-5(2H)-ylidene]ethyl phosphate + 4-amino-2-methyl-5-(diphosphooxymethyl)pyrimidine + 2 H(+) = thiamine phosphate + CO2 + diphosphate</text>
        <dbReference type="Rhea" id="RHEA:47844"/>
        <dbReference type="ChEBI" id="CHEBI:15378"/>
        <dbReference type="ChEBI" id="CHEBI:16526"/>
        <dbReference type="ChEBI" id="CHEBI:33019"/>
        <dbReference type="ChEBI" id="CHEBI:37575"/>
        <dbReference type="ChEBI" id="CHEBI:57841"/>
        <dbReference type="ChEBI" id="CHEBI:62899"/>
        <dbReference type="EC" id="2.5.1.3"/>
    </reaction>
</comment>
<dbReference type="GO" id="GO:0000287">
    <property type="term" value="F:magnesium ion binding"/>
    <property type="evidence" value="ECO:0007669"/>
    <property type="project" value="UniProtKB-UniRule"/>
</dbReference>
<evidence type="ECO:0000256" key="7">
    <source>
        <dbReference type="ARBA" id="ARBA00047334"/>
    </source>
</evidence>
<sequence length="206" mass="21551">MSPVDWSLYLVTDPVIGGGDVVETVAQALDGGVSVVQLRDKHAGDDEFRRTTEQLLEILGEVPLFLNDRAHIAAEFRTHLHIGQDDVAYAQARELLHEDQLIGLSVGSDAELDAALALPGRRPDVLGLGPVYSTTTKTNAPAGVGPEAVAAWAARSEDMATVAIGGVDAANAHTIHGVDGICVVSAIMGAADPAAAARELLKEAYR</sequence>
<dbReference type="EC" id="2.5.1.3" evidence="10"/>
<reference evidence="14 15" key="1">
    <citation type="submission" date="2012-11" db="EMBL/GenBank/DDBJ databases">
        <title>The complete genome sequence of Corynebacterium maris Coryn-1 (=DSM 45190).</title>
        <authorList>
            <person name="Schaffert L."/>
            <person name="Albersmeier A."/>
            <person name="Kalinowski J."/>
            <person name="Ruckert C."/>
        </authorList>
    </citation>
    <scope>NUCLEOTIDE SEQUENCE [LARGE SCALE GENOMIC DNA]</scope>
    <source>
        <strain evidence="15">Coryn-1</strain>
    </source>
</reference>
<feature type="binding site" evidence="10">
    <location>
        <begin position="134"/>
        <end position="136"/>
    </location>
    <ligand>
        <name>2-[(2R,5Z)-2-carboxy-4-methylthiazol-5(2H)-ylidene]ethyl phosphate</name>
        <dbReference type="ChEBI" id="CHEBI:62899"/>
    </ligand>
</feature>
<comment type="catalytic activity">
    <reaction evidence="7 10 11">
        <text>4-methyl-5-(2-phosphooxyethyl)-thiazole + 4-amino-2-methyl-5-(diphosphooxymethyl)pyrimidine + H(+) = thiamine phosphate + diphosphate</text>
        <dbReference type="Rhea" id="RHEA:22328"/>
        <dbReference type="ChEBI" id="CHEBI:15378"/>
        <dbReference type="ChEBI" id="CHEBI:33019"/>
        <dbReference type="ChEBI" id="CHEBI:37575"/>
        <dbReference type="ChEBI" id="CHEBI:57841"/>
        <dbReference type="ChEBI" id="CHEBI:58296"/>
        <dbReference type="EC" id="2.5.1.3"/>
    </reaction>
</comment>
<accession>S5SUS8</accession>
<dbReference type="STRING" id="1224163.B841_06695"/>
<keyword evidence="3 10" id="KW-0808">Transferase</keyword>
<feature type="binding site" evidence="10">
    <location>
        <begin position="37"/>
        <end position="41"/>
    </location>
    <ligand>
        <name>4-amino-2-methyl-5-(diphosphooxymethyl)pyrimidine</name>
        <dbReference type="ChEBI" id="CHEBI:57841"/>
    </ligand>
</feature>
<dbReference type="AlphaFoldDB" id="S5SUS8"/>
<evidence type="ECO:0000256" key="1">
    <source>
        <dbReference type="ARBA" id="ARBA00003814"/>
    </source>
</evidence>
<dbReference type="Gene3D" id="3.20.20.70">
    <property type="entry name" value="Aldolase class I"/>
    <property type="match status" value="1"/>
</dbReference>
<feature type="binding site" evidence="10">
    <location>
        <position position="105"/>
    </location>
    <ligand>
        <name>4-amino-2-methyl-5-(diphosphooxymethyl)pyrimidine</name>
        <dbReference type="ChEBI" id="CHEBI:57841"/>
    </ligand>
</feature>
<comment type="function">
    <text evidence="1 10">Condenses 4-methyl-5-(beta-hydroxyethyl)thiazole monophosphate (THZ-P) and 2-methyl-4-amino-5-hydroxymethyl pyrimidine pyrophosphate (HMP-PP) to form thiamine monophosphate (TMP).</text>
</comment>
<dbReference type="HOGENOM" id="CLU_018272_3_2_11"/>
<dbReference type="GO" id="GO:0009229">
    <property type="term" value="P:thiamine diphosphate biosynthetic process"/>
    <property type="evidence" value="ECO:0007669"/>
    <property type="project" value="UniProtKB-UniRule"/>
</dbReference>
<proteinExistence type="inferred from homology"/>
<dbReference type="eggNOG" id="COG0352">
    <property type="taxonomic scope" value="Bacteria"/>
</dbReference>
<keyword evidence="5 10" id="KW-0460">Magnesium</keyword>
<evidence type="ECO:0000256" key="5">
    <source>
        <dbReference type="ARBA" id="ARBA00022842"/>
    </source>
</evidence>
<dbReference type="UniPathway" id="UPA00060">
    <property type="reaction ID" value="UER00141"/>
</dbReference>
<evidence type="ECO:0000256" key="11">
    <source>
        <dbReference type="RuleBase" id="RU003826"/>
    </source>
</evidence>
<dbReference type="Proteomes" id="UP000015388">
    <property type="component" value="Chromosome"/>
</dbReference>
<keyword evidence="4 10" id="KW-0479">Metal-binding</keyword>
<comment type="catalytic activity">
    <reaction evidence="8 10 11">
        <text>2-(2-carboxy-4-methylthiazol-5-yl)ethyl phosphate + 4-amino-2-methyl-5-(diphosphooxymethyl)pyrimidine + 2 H(+) = thiamine phosphate + CO2 + diphosphate</text>
        <dbReference type="Rhea" id="RHEA:47848"/>
        <dbReference type="ChEBI" id="CHEBI:15378"/>
        <dbReference type="ChEBI" id="CHEBI:16526"/>
        <dbReference type="ChEBI" id="CHEBI:33019"/>
        <dbReference type="ChEBI" id="CHEBI:37575"/>
        <dbReference type="ChEBI" id="CHEBI:57841"/>
        <dbReference type="ChEBI" id="CHEBI:62890"/>
        <dbReference type="EC" id="2.5.1.3"/>
    </reaction>
</comment>
<name>S5SUS8_9CORY</name>
<dbReference type="EMBL" id="CP003924">
    <property type="protein sequence ID" value="AGS34812.1"/>
    <property type="molecule type" value="Genomic_DNA"/>
</dbReference>
<evidence type="ECO:0000256" key="6">
    <source>
        <dbReference type="ARBA" id="ARBA00022977"/>
    </source>
</evidence>
<dbReference type="InterPro" id="IPR036206">
    <property type="entry name" value="ThiamineP_synth_sf"/>
</dbReference>
<evidence type="ECO:0000256" key="2">
    <source>
        <dbReference type="ARBA" id="ARBA00005165"/>
    </source>
</evidence>
<dbReference type="GO" id="GO:0005737">
    <property type="term" value="C:cytoplasm"/>
    <property type="evidence" value="ECO:0007669"/>
    <property type="project" value="TreeGrafter"/>
</dbReference>
<protein>
    <recommendedName>
        <fullName evidence="10">Thiamine-phosphate synthase</fullName>
        <shortName evidence="10">TP synthase</shortName>
        <shortName evidence="10">TPS</shortName>
        <ecNumber evidence="10">2.5.1.3</ecNumber>
    </recommendedName>
    <alternativeName>
        <fullName evidence="10">Thiamine-phosphate pyrophosphorylase</fullName>
        <shortName evidence="10">TMP pyrophosphorylase</shortName>
        <shortName evidence="10">TMP-PPase</shortName>
    </alternativeName>
</protein>
<dbReference type="CDD" id="cd00564">
    <property type="entry name" value="TMP_TenI"/>
    <property type="match status" value="1"/>
</dbReference>
<evidence type="ECO:0000256" key="8">
    <source>
        <dbReference type="ARBA" id="ARBA00047851"/>
    </source>
</evidence>
<dbReference type="NCBIfam" id="TIGR00693">
    <property type="entry name" value="thiE"/>
    <property type="match status" value="1"/>
</dbReference>
<dbReference type="PANTHER" id="PTHR20857">
    <property type="entry name" value="THIAMINE-PHOSPHATE PYROPHOSPHORYLASE"/>
    <property type="match status" value="1"/>
</dbReference>
<dbReference type="GO" id="GO:0004789">
    <property type="term" value="F:thiamine-phosphate diphosphorylase activity"/>
    <property type="evidence" value="ECO:0007669"/>
    <property type="project" value="UniProtKB-UniRule"/>
</dbReference>
<dbReference type="InterPro" id="IPR022998">
    <property type="entry name" value="ThiamineP_synth_TenI"/>
</dbReference>
<evidence type="ECO:0000259" key="13">
    <source>
        <dbReference type="Pfam" id="PF02581"/>
    </source>
</evidence>
<keyword evidence="6 10" id="KW-0784">Thiamine biosynthesis</keyword>
<organism evidence="14 15">
    <name type="scientific">Corynebacterium maris DSM 45190</name>
    <dbReference type="NCBI Taxonomy" id="1224163"/>
    <lineage>
        <taxon>Bacteria</taxon>
        <taxon>Bacillati</taxon>
        <taxon>Actinomycetota</taxon>
        <taxon>Actinomycetes</taxon>
        <taxon>Mycobacteriales</taxon>
        <taxon>Corynebacteriaceae</taxon>
        <taxon>Corynebacterium</taxon>
    </lineage>
</organism>
<evidence type="ECO:0000256" key="12">
    <source>
        <dbReference type="RuleBase" id="RU004253"/>
    </source>
</evidence>
<evidence type="ECO:0000256" key="3">
    <source>
        <dbReference type="ARBA" id="ARBA00022679"/>
    </source>
</evidence>
<feature type="domain" description="Thiamine phosphate synthase/TenI" evidence="13">
    <location>
        <begin position="8"/>
        <end position="187"/>
    </location>
</feature>
<comment type="pathway">
    <text evidence="2 10 12">Cofactor biosynthesis; thiamine diphosphate biosynthesis; thiamine phosphate from 4-amino-2-methyl-5-diphosphomethylpyrimidine and 4-methyl-5-(2-phosphoethyl)-thiazole: step 1/1.</text>
</comment>